<dbReference type="InterPro" id="IPR049730">
    <property type="entry name" value="SNF2/RAD54-like_C"/>
</dbReference>
<name>A0A6N4UPC2_9MYCO</name>
<dbReference type="NCBIfam" id="NF038317">
    <property type="entry name" value="DISARM_DrmD"/>
    <property type="match status" value="1"/>
</dbReference>
<dbReference type="AlphaFoldDB" id="A0A6N4UPC2"/>
<dbReference type="InterPro" id="IPR057342">
    <property type="entry name" value="DEXDc_RapA"/>
</dbReference>
<evidence type="ECO:0000256" key="5">
    <source>
        <dbReference type="SAM" id="Coils"/>
    </source>
</evidence>
<evidence type="ECO:0000256" key="6">
    <source>
        <dbReference type="SAM" id="MobiDB-lite"/>
    </source>
</evidence>
<feature type="domain" description="Helicase C-terminal" evidence="8">
    <location>
        <begin position="613"/>
        <end position="791"/>
    </location>
</feature>
<dbReference type="GO" id="GO:0016787">
    <property type="term" value="F:hydrolase activity"/>
    <property type="evidence" value="ECO:0007669"/>
    <property type="project" value="UniProtKB-KW"/>
</dbReference>
<keyword evidence="2" id="KW-0378">Hydrolase</keyword>
<dbReference type="CDD" id="cd18793">
    <property type="entry name" value="SF2_C_SNF"/>
    <property type="match status" value="1"/>
</dbReference>
<evidence type="ECO:0000313" key="9">
    <source>
        <dbReference type="EMBL" id="BBX25713.1"/>
    </source>
</evidence>
<reference evidence="9 10" key="1">
    <citation type="journal article" date="2019" name="Emerg. Microbes Infect.">
        <title>Comprehensive subspecies identification of 175 nontuberculous mycobacteria species based on 7547 genomic profiles.</title>
        <authorList>
            <person name="Matsumoto Y."/>
            <person name="Kinjo T."/>
            <person name="Motooka D."/>
            <person name="Nabeya D."/>
            <person name="Jung N."/>
            <person name="Uechi K."/>
            <person name="Horii T."/>
            <person name="Iida T."/>
            <person name="Fujita J."/>
            <person name="Nakamura S."/>
        </authorList>
    </citation>
    <scope>NUCLEOTIDE SEQUENCE [LARGE SCALE GENOMIC DNA]</scope>
    <source>
        <strain evidence="9 10">JCM 12272</strain>
    </source>
</reference>
<sequence>MQEAIDAHGQEWAMRNTCAELQEKYGICYDTIDYLLHDELPEALPEELLTAGQRNRIRREVREATATAKPHQRSQAVVAAVTKLSEHLGLSEDAIRAVVGADGDTVPPTKLTGGSPVPVAAPSLPEPGQVVEVRGATWAVANVAAQGLPRSPADDTAAQLNHIVDLQSLDEDRLGQQLSVIWELEVGQTVTPAQGLPEHITREGFDDPATLAGFIDAMRWGAVTSADPNRYQAPFWSGVVVEAYQLEPLRRALTSPRTNLLLADDVGLGKTIEAGLVLQELFLRHRARTAVIVCPPSLALKWQDEMRDKFGLQFVIVNSELMAQVRRTHGLHANPFQLYPRVIVSMAWLPQVRCQRLLRDVYAQARNPKVGKRFAFDVLIVDEAHHVAPSSPSAVAGGRGYSVDTQRTVAARQLADKCEHRLFLSATPHNGHPESFTALMEMIDPRRFSRGALLDAKALKDVTVRRLKRDLTGKGFKDREVKILNFTPDDSEQEMFALLDDIVTRSAKKNGTKPGGDIVTMLLKKRFLSSPFAFGMTIGHYVDARTGRGLSDDDYDDIFGDGQADEEEGLWEQDEAERLRESKASDPLSAAEPGQLEKLAEWGLSYEGRPDSRLERLITFLDAVCRPGGKHWSNERVVVFTEYAHTLGWLQRVLASHGYTDRLAVIEGQTPTEDRELIRLQFTADPAKEPVRVLLATDAAGEGIDLQTHCHRLVNFDIPFNPSRLEQRIGRIDRYGQTETPEVHHFVPDDKSSTYGADAEFMARIARKIAQVEVDLGSANQVIGEEIQEHFARRTPATRKAKGLDGNQVIQETLAGGIELNARLTELERGYDASRADLHLEPENLRRVVDTALRINHQLPLQPIGDPDTDAEVFEVPALSPGWQDTLKGLETRLEPDVLRPITFDPAAAEGRSDLVYVHLGHPIVQKAQRLLRSSLWSVDSPLSRVTAVVVEDLPESFVAAVTRMVLVGRGGLRLHEDVFLVGVRLKGRRAMAEEKAEKALDHALDAEKLTPAGQQVRDHLCQLWNIPDAPLRTRLEASMQDRAARRQESVIEQLTKRQHADTQRARDIFAAFRSNLRDSLAQLRSKQAESEAMLWADDQQKQWRRDIEAMQRRLDDLDDEEAREVAAISERYADVKPHTTAAAVVFALTPDDAEGGLR</sequence>
<dbReference type="PANTHER" id="PTHR45766:SF6">
    <property type="entry name" value="SWI_SNF-RELATED MATRIX-ASSOCIATED ACTIN-DEPENDENT REGULATOR OF CHROMATIN SUBFAMILY A-LIKE PROTEIN 1"/>
    <property type="match status" value="1"/>
</dbReference>
<dbReference type="GO" id="GO:0004386">
    <property type="term" value="F:helicase activity"/>
    <property type="evidence" value="ECO:0007669"/>
    <property type="project" value="UniProtKB-KW"/>
</dbReference>
<dbReference type="Gene3D" id="3.40.50.10810">
    <property type="entry name" value="Tandem AAA-ATPase domain"/>
    <property type="match status" value="1"/>
</dbReference>
<proteinExistence type="predicted"/>
<dbReference type="Pfam" id="PF00176">
    <property type="entry name" value="SNF2-rel_dom"/>
    <property type="match status" value="1"/>
</dbReference>
<keyword evidence="1" id="KW-0547">Nucleotide-binding</keyword>
<evidence type="ECO:0000313" key="10">
    <source>
        <dbReference type="Proteomes" id="UP000466906"/>
    </source>
</evidence>
<dbReference type="Proteomes" id="UP000466906">
    <property type="component" value="Chromosome"/>
</dbReference>
<keyword evidence="4" id="KW-0067">ATP-binding</keyword>
<dbReference type="CDD" id="cd18011">
    <property type="entry name" value="DEXDc_RapA"/>
    <property type="match status" value="1"/>
</dbReference>
<dbReference type="SMART" id="SM00487">
    <property type="entry name" value="DEXDc"/>
    <property type="match status" value="1"/>
</dbReference>
<dbReference type="SUPFAM" id="SSF52540">
    <property type="entry name" value="P-loop containing nucleoside triphosphate hydrolases"/>
    <property type="match status" value="2"/>
</dbReference>
<dbReference type="InterPro" id="IPR001650">
    <property type="entry name" value="Helicase_C-like"/>
</dbReference>
<dbReference type="Gene3D" id="3.40.50.300">
    <property type="entry name" value="P-loop containing nucleotide triphosphate hydrolases"/>
    <property type="match status" value="1"/>
</dbReference>
<dbReference type="InterPro" id="IPR014001">
    <property type="entry name" value="Helicase_ATP-bd"/>
</dbReference>
<accession>A0A6N4UPC2</accession>
<evidence type="ECO:0000259" key="8">
    <source>
        <dbReference type="PROSITE" id="PS51194"/>
    </source>
</evidence>
<evidence type="ECO:0000256" key="3">
    <source>
        <dbReference type="ARBA" id="ARBA00022806"/>
    </source>
</evidence>
<dbReference type="SMART" id="SM00490">
    <property type="entry name" value="HELICc"/>
    <property type="match status" value="1"/>
</dbReference>
<gene>
    <name evidence="9" type="ORF">MALV_08380</name>
</gene>
<dbReference type="InterPro" id="IPR038718">
    <property type="entry name" value="SNF2-like_sf"/>
</dbReference>
<protein>
    <submittedName>
        <fullName evidence="9">Helicase SNF2 family protein</fullName>
    </submittedName>
</protein>
<keyword evidence="10" id="KW-1185">Reference proteome</keyword>
<dbReference type="PROSITE" id="PS51194">
    <property type="entry name" value="HELICASE_CTER"/>
    <property type="match status" value="1"/>
</dbReference>
<dbReference type="PANTHER" id="PTHR45766">
    <property type="entry name" value="DNA ANNEALING HELICASE AND ENDONUCLEASE ZRANB3 FAMILY MEMBER"/>
    <property type="match status" value="1"/>
</dbReference>
<organism evidence="9 10">
    <name type="scientific">Mycolicibacterium alvei</name>
    <dbReference type="NCBI Taxonomy" id="67081"/>
    <lineage>
        <taxon>Bacteria</taxon>
        <taxon>Bacillati</taxon>
        <taxon>Actinomycetota</taxon>
        <taxon>Actinomycetes</taxon>
        <taxon>Mycobacteriales</taxon>
        <taxon>Mycobacteriaceae</taxon>
        <taxon>Mycolicibacterium</taxon>
    </lineage>
</organism>
<dbReference type="PROSITE" id="PS51192">
    <property type="entry name" value="HELICASE_ATP_BIND_1"/>
    <property type="match status" value="1"/>
</dbReference>
<evidence type="ECO:0000259" key="7">
    <source>
        <dbReference type="PROSITE" id="PS51192"/>
    </source>
</evidence>
<evidence type="ECO:0000256" key="2">
    <source>
        <dbReference type="ARBA" id="ARBA00022801"/>
    </source>
</evidence>
<dbReference type="KEGG" id="malv:MALV_08380"/>
<keyword evidence="3 9" id="KW-0347">Helicase</keyword>
<evidence type="ECO:0000256" key="4">
    <source>
        <dbReference type="ARBA" id="ARBA00022840"/>
    </source>
</evidence>
<dbReference type="Pfam" id="PF00271">
    <property type="entry name" value="Helicase_C"/>
    <property type="match status" value="1"/>
</dbReference>
<feature type="compositionally biased region" description="Acidic residues" evidence="6">
    <location>
        <begin position="566"/>
        <end position="575"/>
    </location>
</feature>
<dbReference type="InterPro" id="IPR027417">
    <property type="entry name" value="P-loop_NTPase"/>
</dbReference>
<dbReference type="GO" id="GO:0005524">
    <property type="term" value="F:ATP binding"/>
    <property type="evidence" value="ECO:0007669"/>
    <property type="project" value="UniProtKB-KW"/>
</dbReference>
<evidence type="ECO:0000256" key="1">
    <source>
        <dbReference type="ARBA" id="ARBA00022741"/>
    </source>
</evidence>
<feature type="coiled-coil region" evidence="5">
    <location>
        <begin position="1101"/>
        <end position="1128"/>
    </location>
</feature>
<feature type="region of interest" description="Disordered" evidence="6">
    <location>
        <begin position="566"/>
        <end position="592"/>
    </location>
</feature>
<dbReference type="InterPro" id="IPR000330">
    <property type="entry name" value="SNF2_N"/>
</dbReference>
<keyword evidence="5" id="KW-0175">Coiled coil</keyword>
<dbReference type="EMBL" id="AP022565">
    <property type="protein sequence ID" value="BBX25713.1"/>
    <property type="molecule type" value="Genomic_DNA"/>
</dbReference>
<feature type="domain" description="Helicase ATP-binding" evidence="7">
    <location>
        <begin position="251"/>
        <end position="446"/>
    </location>
</feature>